<feature type="transmembrane region" description="Helical" evidence="2">
    <location>
        <begin position="241"/>
        <end position="263"/>
    </location>
</feature>
<comment type="caution">
    <text evidence="3">The sequence shown here is derived from an EMBL/GenBank/DDBJ whole genome shotgun (WGS) entry which is preliminary data.</text>
</comment>
<evidence type="ECO:0000313" key="3">
    <source>
        <dbReference type="EMBL" id="MFC5380097.1"/>
    </source>
</evidence>
<feature type="region of interest" description="Disordered" evidence="1">
    <location>
        <begin position="1"/>
        <end position="27"/>
    </location>
</feature>
<organism evidence="3 4">
    <name type="scientific">Aquipuribacter nitratireducens</name>
    <dbReference type="NCBI Taxonomy" id="650104"/>
    <lineage>
        <taxon>Bacteria</taxon>
        <taxon>Bacillati</taxon>
        <taxon>Actinomycetota</taxon>
        <taxon>Actinomycetes</taxon>
        <taxon>Micrococcales</taxon>
        <taxon>Intrasporangiaceae</taxon>
        <taxon>Aquipuribacter</taxon>
    </lineage>
</organism>
<feature type="transmembrane region" description="Helical" evidence="2">
    <location>
        <begin position="208"/>
        <end position="229"/>
    </location>
</feature>
<dbReference type="EMBL" id="JBHSLD010000006">
    <property type="protein sequence ID" value="MFC5380097.1"/>
    <property type="molecule type" value="Genomic_DNA"/>
</dbReference>
<evidence type="ECO:0000256" key="2">
    <source>
        <dbReference type="SAM" id="Phobius"/>
    </source>
</evidence>
<keyword evidence="2" id="KW-0812">Transmembrane</keyword>
<dbReference type="RefSeq" id="WP_340266923.1">
    <property type="nucleotide sequence ID" value="NZ_JBBEOG010000001.1"/>
</dbReference>
<sequence length="436" mass="45051">MSASTTPRAAPGTTPGAAPVATARTTARAAPFRRDTPTLMRWLAVGLVVVGLVTGLVAAQSFRTAGTALERAGENAAQLVRVQAVQTALVRADADATNAFLVGGLEPAALREDYDEAVGTAGRGITLAARAQPADGEALATLTTAVQDYVGTVALARANNRQGLPVGAQYLRVAGSDLRADALPVLAVVRDANSERTEAELTRVRTAWVPPVVVGLLGLVAVVLASSWLARRTHRRLNLPLVASGVVLVAVTVGAAVVLGTAARTVADVRETSYAAERDLAEARTAAFDAKANESLTLVSRGSGAAFEEAWVAASDTTEARLADAAAADSAADGLAAAWTDYADRHREVRALDDGGDWEQAVALATSREPDSPNAAFDAFDERSAAALADLDARTAAALEEAGRGIGVAVWLCLLAGVAAAALAQWGLRLRYEEYR</sequence>
<keyword evidence="2" id="KW-1133">Transmembrane helix</keyword>
<reference evidence="4" key="1">
    <citation type="journal article" date="2019" name="Int. J. Syst. Evol. Microbiol.">
        <title>The Global Catalogue of Microorganisms (GCM) 10K type strain sequencing project: providing services to taxonomists for standard genome sequencing and annotation.</title>
        <authorList>
            <consortium name="The Broad Institute Genomics Platform"/>
            <consortium name="The Broad Institute Genome Sequencing Center for Infectious Disease"/>
            <person name="Wu L."/>
            <person name="Ma J."/>
        </authorList>
    </citation>
    <scope>NUCLEOTIDE SEQUENCE [LARGE SCALE GENOMIC DNA]</scope>
    <source>
        <strain evidence="4">CCUG 43114</strain>
    </source>
</reference>
<feature type="transmembrane region" description="Helical" evidence="2">
    <location>
        <begin position="42"/>
        <end position="62"/>
    </location>
</feature>
<accession>A0ABW0GJL1</accession>
<gene>
    <name evidence="3" type="ORF">ACFPJ6_04795</name>
</gene>
<evidence type="ECO:0008006" key="5">
    <source>
        <dbReference type="Google" id="ProtNLM"/>
    </source>
</evidence>
<feature type="transmembrane region" description="Helical" evidence="2">
    <location>
        <begin position="408"/>
        <end position="428"/>
    </location>
</feature>
<evidence type="ECO:0000313" key="4">
    <source>
        <dbReference type="Proteomes" id="UP001596122"/>
    </source>
</evidence>
<keyword evidence="2" id="KW-0472">Membrane</keyword>
<keyword evidence="4" id="KW-1185">Reference proteome</keyword>
<protein>
    <recommendedName>
        <fullName evidence="5">Secreted protein</fullName>
    </recommendedName>
</protein>
<proteinExistence type="predicted"/>
<name>A0ABW0GJL1_9MICO</name>
<evidence type="ECO:0000256" key="1">
    <source>
        <dbReference type="SAM" id="MobiDB-lite"/>
    </source>
</evidence>
<dbReference type="Proteomes" id="UP001596122">
    <property type="component" value="Unassembled WGS sequence"/>
</dbReference>